<sequence length="235" mass="27322">MDKPTDMTFSELEAQIEQQIADIHACIKNISNLTLIQEAEKYVDIIESNIQYYTQEILSSKLSLAETEFSVDEETVANRGGDEYQIFKITPLLKQEKAKKAEIEAEVERLRTKSKHYLRKKGENRERRIFADLECIAAITETIGNCANNITTLRKIIPLKSEYLSLERSISSDQTLLIKETKELEFLGDNYQFFKELYDTNFHSVNESKKQLLLDKQRFKAISMELKVLFDSLIY</sequence>
<name>A0A1T5HFV2_9BACT</name>
<keyword evidence="1" id="KW-0175">Coiled coil</keyword>
<keyword evidence="3" id="KW-1185">Reference proteome</keyword>
<evidence type="ECO:0000313" key="3">
    <source>
        <dbReference type="Proteomes" id="UP000190897"/>
    </source>
</evidence>
<dbReference type="RefSeq" id="WP_082217905.1">
    <property type="nucleotide sequence ID" value="NZ_FUZA01000014.1"/>
</dbReference>
<dbReference type="EMBL" id="FUZA01000014">
    <property type="protein sequence ID" value="SKC19565.1"/>
    <property type="molecule type" value="Genomic_DNA"/>
</dbReference>
<proteinExistence type="predicted"/>
<dbReference type="AlphaFoldDB" id="A0A1T5HFV2"/>
<dbReference type="STRING" id="651661.SAMN05660293_05484"/>
<dbReference type="Proteomes" id="UP000190897">
    <property type="component" value="Unassembled WGS sequence"/>
</dbReference>
<organism evidence="2 3">
    <name type="scientific">Dyadobacter psychrophilus</name>
    <dbReference type="NCBI Taxonomy" id="651661"/>
    <lineage>
        <taxon>Bacteria</taxon>
        <taxon>Pseudomonadati</taxon>
        <taxon>Bacteroidota</taxon>
        <taxon>Cytophagia</taxon>
        <taxon>Cytophagales</taxon>
        <taxon>Spirosomataceae</taxon>
        <taxon>Dyadobacter</taxon>
    </lineage>
</organism>
<evidence type="ECO:0000256" key="1">
    <source>
        <dbReference type="SAM" id="Coils"/>
    </source>
</evidence>
<gene>
    <name evidence="2" type="ORF">SAMN05660293_05484</name>
</gene>
<accession>A0A1T5HFV2</accession>
<evidence type="ECO:0000313" key="2">
    <source>
        <dbReference type="EMBL" id="SKC19565.1"/>
    </source>
</evidence>
<reference evidence="3" key="1">
    <citation type="submission" date="2017-02" db="EMBL/GenBank/DDBJ databases">
        <authorList>
            <person name="Varghese N."/>
            <person name="Submissions S."/>
        </authorList>
    </citation>
    <scope>NUCLEOTIDE SEQUENCE [LARGE SCALE GENOMIC DNA]</scope>
    <source>
        <strain evidence="3">DSM 22270</strain>
    </source>
</reference>
<protein>
    <submittedName>
        <fullName evidence="2">Uncharacterized protein</fullName>
    </submittedName>
</protein>
<feature type="coiled-coil region" evidence="1">
    <location>
        <begin position="93"/>
        <end position="120"/>
    </location>
</feature>